<dbReference type="RefSeq" id="WP_380690185.1">
    <property type="nucleotide sequence ID" value="NZ_JBHRSS010000006.1"/>
</dbReference>
<feature type="chain" id="PRO_5047184633" evidence="5">
    <location>
        <begin position="21"/>
        <end position="402"/>
    </location>
</feature>
<protein>
    <submittedName>
        <fullName evidence="7">MFS transporter</fullName>
    </submittedName>
</protein>
<accession>A0ABV7ESC0</accession>
<evidence type="ECO:0000313" key="7">
    <source>
        <dbReference type="EMBL" id="MFC3104743.1"/>
    </source>
</evidence>
<dbReference type="PANTHER" id="PTHR23527">
    <property type="entry name" value="BLL3282 PROTEIN"/>
    <property type="match status" value="1"/>
</dbReference>
<dbReference type="Proteomes" id="UP001595462">
    <property type="component" value="Unassembled WGS sequence"/>
</dbReference>
<name>A0ABV7ESC0_9GAMM</name>
<evidence type="ECO:0000256" key="2">
    <source>
        <dbReference type="ARBA" id="ARBA00022989"/>
    </source>
</evidence>
<gene>
    <name evidence="7" type="ORF">ACFOSU_12695</name>
</gene>
<evidence type="ECO:0000256" key="1">
    <source>
        <dbReference type="ARBA" id="ARBA00022692"/>
    </source>
</evidence>
<dbReference type="SUPFAM" id="SSF103473">
    <property type="entry name" value="MFS general substrate transporter"/>
    <property type="match status" value="1"/>
</dbReference>
<dbReference type="EMBL" id="JBHRSS010000006">
    <property type="protein sequence ID" value="MFC3104743.1"/>
    <property type="molecule type" value="Genomic_DNA"/>
</dbReference>
<dbReference type="Pfam" id="PF07690">
    <property type="entry name" value="MFS_1"/>
    <property type="match status" value="1"/>
</dbReference>
<proteinExistence type="predicted"/>
<feature type="domain" description="Major facilitator superfamily (MFS) profile" evidence="6">
    <location>
        <begin position="1"/>
        <end position="394"/>
    </location>
</feature>
<comment type="caution">
    <text evidence="7">The sequence shown here is derived from an EMBL/GenBank/DDBJ whole genome shotgun (WGS) entry which is preliminary data.</text>
</comment>
<feature type="transmembrane region" description="Helical" evidence="4">
    <location>
        <begin position="368"/>
        <end position="387"/>
    </location>
</feature>
<evidence type="ECO:0000313" key="8">
    <source>
        <dbReference type="Proteomes" id="UP001595462"/>
    </source>
</evidence>
<keyword evidence="3 4" id="KW-0472">Membrane</keyword>
<feature type="transmembrane region" description="Helical" evidence="4">
    <location>
        <begin position="157"/>
        <end position="176"/>
    </location>
</feature>
<keyword evidence="5" id="KW-0732">Signal</keyword>
<dbReference type="InterPro" id="IPR052952">
    <property type="entry name" value="MFS-Transporter"/>
</dbReference>
<dbReference type="Gene3D" id="1.20.1250.20">
    <property type="entry name" value="MFS general substrate transporter like domains"/>
    <property type="match status" value="2"/>
</dbReference>
<evidence type="ECO:0000256" key="5">
    <source>
        <dbReference type="SAM" id="SignalP"/>
    </source>
</evidence>
<reference evidence="8" key="1">
    <citation type="journal article" date="2019" name="Int. J. Syst. Evol. Microbiol.">
        <title>The Global Catalogue of Microorganisms (GCM) 10K type strain sequencing project: providing services to taxonomists for standard genome sequencing and annotation.</title>
        <authorList>
            <consortium name="The Broad Institute Genomics Platform"/>
            <consortium name="The Broad Institute Genome Sequencing Center for Infectious Disease"/>
            <person name="Wu L."/>
            <person name="Ma J."/>
        </authorList>
    </citation>
    <scope>NUCLEOTIDE SEQUENCE [LARGE SCALE GENOMIC DNA]</scope>
    <source>
        <strain evidence="8">KCTC 52640</strain>
    </source>
</reference>
<keyword evidence="8" id="KW-1185">Reference proteome</keyword>
<sequence>MKVAGRLSITLVAQSLAALAAFAPPVLAPVALADLSLSSDAWLGVYIALLYLAGMVSTLSSGDLIARFGPIRVTQISLLLCAAGIALVALGQTFLLPFAPLLIGLGYGPVTPSGSKVLMIGGAPRHIGLVFSVKQTGVPLGALAGGLMLPLLIALGGWRFAVCVVASLCLIAAGVLNRWRGDFDTSLDRQRRVTWRRTMTSLSALRANRAASQLAWCSLFFGCMQLCVMTFLVAYLSRVFEMSLLAAGLFMSIAQTGGILGRIGWGWLVDTAISARAVLIGIALAMGGTAVSLGLLPQSTPWWIIAAIVFVLGATAIGWNGVYLSELARVSGVEEVGRITGAALFFTYLGVVIGPPIFSAALALTGTYTVSFALISATVVLGSLLLLSRMPGKHSNPQSIDN</sequence>
<feature type="transmembrane region" description="Helical" evidence="4">
    <location>
        <begin position="242"/>
        <end position="265"/>
    </location>
</feature>
<keyword evidence="1 4" id="KW-0812">Transmembrane</keyword>
<evidence type="ECO:0000256" key="4">
    <source>
        <dbReference type="SAM" id="Phobius"/>
    </source>
</evidence>
<dbReference type="InterPro" id="IPR011701">
    <property type="entry name" value="MFS"/>
</dbReference>
<keyword evidence="2 4" id="KW-1133">Transmembrane helix</keyword>
<dbReference type="PANTHER" id="PTHR23527:SF1">
    <property type="entry name" value="BLL3282 PROTEIN"/>
    <property type="match status" value="1"/>
</dbReference>
<feature type="transmembrane region" description="Helical" evidence="4">
    <location>
        <begin position="214"/>
        <end position="236"/>
    </location>
</feature>
<evidence type="ECO:0000259" key="6">
    <source>
        <dbReference type="PROSITE" id="PS50850"/>
    </source>
</evidence>
<evidence type="ECO:0000256" key="3">
    <source>
        <dbReference type="ARBA" id="ARBA00023136"/>
    </source>
</evidence>
<feature type="transmembrane region" description="Helical" evidence="4">
    <location>
        <begin position="277"/>
        <end position="296"/>
    </location>
</feature>
<organism evidence="7 8">
    <name type="scientific">Salinisphaera aquimarina</name>
    <dbReference type="NCBI Taxonomy" id="2094031"/>
    <lineage>
        <taxon>Bacteria</taxon>
        <taxon>Pseudomonadati</taxon>
        <taxon>Pseudomonadota</taxon>
        <taxon>Gammaproteobacteria</taxon>
        <taxon>Salinisphaerales</taxon>
        <taxon>Salinisphaeraceae</taxon>
        <taxon>Salinisphaera</taxon>
    </lineage>
</organism>
<dbReference type="InterPro" id="IPR020846">
    <property type="entry name" value="MFS_dom"/>
</dbReference>
<dbReference type="PROSITE" id="PS50850">
    <property type="entry name" value="MFS"/>
    <property type="match status" value="1"/>
</dbReference>
<feature type="transmembrane region" description="Helical" evidence="4">
    <location>
        <begin position="78"/>
        <end position="103"/>
    </location>
</feature>
<feature type="signal peptide" evidence="5">
    <location>
        <begin position="1"/>
        <end position="20"/>
    </location>
</feature>
<dbReference type="InterPro" id="IPR036259">
    <property type="entry name" value="MFS_trans_sf"/>
</dbReference>
<feature type="transmembrane region" description="Helical" evidence="4">
    <location>
        <begin position="336"/>
        <end position="362"/>
    </location>
</feature>
<feature type="transmembrane region" description="Helical" evidence="4">
    <location>
        <begin position="302"/>
        <end position="324"/>
    </location>
</feature>
<feature type="transmembrane region" description="Helical" evidence="4">
    <location>
        <begin position="43"/>
        <end position="66"/>
    </location>
</feature>